<gene>
    <name evidence="2" type="ORF">SVIO_095560</name>
</gene>
<dbReference type="AlphaFoldDB" id="A0A4D4LLJ7"/>
<feature type="compositionally biased region" description="Polar residues" evidence="1">
    <location>
        <begin position="205"/>
        <end position="218"/>
    </location>
</feature>
<dbReference type="InterPro" id="IPR009100">
    <property type="entry name" value="AcylCoA_DH/oxidase_NM_dom_sf"/>
</dbReference>
<evidence type="ECO:0000313" key="3">
    <source>
        <dbReference type="Proteomes" id="UP000301309"/>
    </source>
</evidence>
<evidence type="ECO:0000313" key="2">
    <source>
        <dbReference type="EMBL" id="GDY58933.1"/>
    </source>
</evidence>
<comment type="caution">
    <text evidence="2">The sequence shown here is derived from an EMBL/GenBank/DDBJ whole genome shotgun (WGS) entry which is preliminary data.</text>
</comment>
<reference evidence="2 3" key="1">
    <citation type="journal article" date="2020" name="Int. J. Syst. Evol. Microbiol.">
        <title>Reclassification of Streptomyces castelarensis and Streptomyces sporoclivatus as later heterotypic synonyms of Streptomyces antimycoticus.</title>
        <authorList>
            <person name="Komaki H."/>
            <person name="Tamura T."/>
        </authorList>
    </citation>
    <scope>NUCLEOTIDE SEQUENCE [LARGE SCALE GENOMIC DNA]</scope>
    <source>
        <strain evidence="2 3">NBRC 13459</strain>
    </source>
</reference>
<name>A0A4D4LLJ7_STRVO</name>
<feature type="region of interest" description="Disordered" evidence="1">
    <location>
        <begin position="149"/>
        <end position="218"/>
    </location>
</feature>
<evidence type="ECO:0008006" key="4">
    <source>
        <dbReference type="Google" id="ProtNLM"/>
    </source>
</evidence>
<dbReference type="GO" id="GO:0016627">
    <property type="term" value="F:oxidoreductase activity, acting on the CH-CH group of donors"/>
    <property type="evidence" value="ECO:0007669"/>
    <property type="project" value="InterPro"/>
</dbReference>
<accession>A0A4D4LLJ7</accession>
<dbReference type="EMBL" id="BJHW01000002">
    <property type="protein sequence ID" value="GDY58933.1"/>
    <property type="molecule type" value="Genomic_DNA"/>
</dbReference>
<sequence>MSADTTATAMTETELAAFAESVRGTLDRHWPDPPAAAGAELADLWSAAAEQGWLGLGADGALAAAVAAVRELGRVACPLPVLDAYAAALLFAPDDGIVHRITTGEMRITATVPGEEATRAHHLDAARQATHLLAVPPGAGHARLHPLREVRDTPDSPSPPGPRPPSATPSRPSRSMPRRRTRPWPCCASNSPCALWPRPGGPTRWPSNTPRSAVSSAG</sequence>
<protein>
    <recommendedName>
        <fullName evidence="4">Acyl-CoA dehydrogenase/oxidase N-terminal domain-containing protein</fullName>
    </recommendedName>
</protein>
<feature type="compositionally biased region" description="Pro residues" evidence="1">
    <location>
        <begin position="156"/>
        <end position="167"/>
    </location>
</feature>
<organism evidence="2 3">
    <name type="scientific">Streptomyces violaceusniger</name>
    <dbReference type="NCBI Taxonomy" id="68280"/>
    <lineage>
        <taxon>Bacteria</taxon>
        <taxon>Bacillati</taxon>
        <taxon>Actinomycetota</taxon>
        <taxon>Actinomycetes</taxon>
        <taxon>Kitasatosporales</taxon>
        <taxon>Streptomycetaceae</taxon>
        <taxon>Streptomyces</taxon>
        <taxon>Streptomyces violaceusniger group</taxon>
    </lineage>
</organism>
<dbReference type="Proteomes" id="UP000301309">
    <property type="component" value="Unassembled WGS sequence"/>
</dbReference>
<proteinExistence type="predicted"/>
<evidence type="ECO:0000256" key="1">
    <source>
        <dbReference type="SAM" id="MobiDB-lite"/>
    </source>
</evidence>
<dbReference type="SUPFAM" id="SSF56645">
    <property type="entry name" value="Acyl-CoA dehydrogenase NM domain-like"/>
    <property type="match status" value="1"/>
</dbReference>
<keyword evidence="3" id="KW-1185">Reference proteome</keyword>